<dbReference type="InterPro" id="IPR003331">
    <property type="entry name" value="UDP_GlcNAc_Epimerase_2_dom"/>
</dbReference>
<evidence type="ECO:0000313" key="2">
    <source>
        <dbReference type="EMBL" id="TGC08303.1"/>
    </source>
</evidence>
<dbReference type="PANTHER" id="PTHR43174:SF1">
    <property type="entry name" value="UDP-N-ACETYLGLUCOSAMINE 2-EPIMERASE"/>
    <property type="match status" value="1"/>
</dbReference>
<dbReference type="EMBL" id="PGGK01000010">
    <property type="protein sequence ID" value="TGC08303.1"/>
    <property type="molecule type" value="Genomic_DNA"/>
</dbReference>
<evidence type="ECO:0000313" key="3">
    <source>
        <dbReference type="Proteomes" id="UP000297295"/>
    </source>
</evidence>
<gene>
    <name evidence="2" type="ORF">CUN85_09500</name>
</gene>
<dbReference type="SUPFAM" id="SSF53756">
    <property type="entry name" value="UDP-Glycosyltransferase/glycogen phosphorylase"/>
    <property type="match status" value="1"/>
</dbReference>
<comment type="caution">
    <text evidence="2">The sequence shown here is derived from an EMBL/GenBank/DDBJ whole genome shotgun (WGS) entry which is preliminary data.</text>
</comment>
<dbReference type="Pfam" id="PF02350">
    <property type="entry name" value="Epimerase_2"/>
    <property type="match status" value="1"/>
</dbReference>
<dbReference type="OrthoDB" id="7018at2157"/>
<accession>A0A4E0PU49</accession>
<keyword evidence="3" id="KW-1185">Reference proteome</keyword>
<protein>
    <submittedName>
        <fullName evidence="2">UDP-N-acetylglucosamine 2-epimerase (Non-hydrolyzing)</fullName>
    </submittedName>
</protein>
<proteinExistence type="predicted"/>
<dbReference type="NCBIfam" id="TIGR00236">
    <property type="entry name" value="wecB"/>
    <property type="match status" value="1"/>
</dbReference>
<dbReference type="PANTHER" id="PTHR43174">
    <property type="entry name" value="UDP-N-ACETYLGLUCOSAMINE 2-EPIMERASE"/>
    <property type="match status" value="1"/>
</dbReference>
<dbReference type="Gene3D" id="3.40.50.2000">
    <property type="entry name" value="Glycogen Phosphorylase B"/>
    <property type="match status" value="2"/>
</dbReference>
<name>A0A4E0PU49_9EURY</name>
<dbReference type="Proteomes" id="UP000297295">
    <property type="component" value="Unassembled WGS sequence"/>
</dbReference>
<feature type="domain" description="UDP-N-acetylglucosamine 2-epimerase" evidence="1">
    <location>
        <begin position="27"/>
        <end position="352"/>
    </location>
</feature>
<reference evidence="2 3" key="1">
    <citation type="submission" date="2017-11" db="EMBL/GenBank/DDBJ databases">
        <title>Isolation and Characterization of Methanogenic Archaea from Saline Meromictic Lake at Siberia.</title>
        <authorList>
            <person name="Shen Y."/>
            <person name="Huang H.-H."/>
            <person name="Lai M.-C."/>
            <person name="Chen S.-C."/>
        </authorList>
    </citation>
    <scope>NUCLEOTIDE SEQUENCE [LARGE SCALE GENOMIC DNA]</scope>
    <source>
        <strain evidence="2 3">SY-01</strain>
    </source>
</reference>
<dbReference type="InterPro" id="IPR029767">
    <property type="entry name" value="WecB-like"/>
</dbReference>
<dbReference type="AlphaFoldDB" id="A0A4E0PU49"/>
<dbReference type="RefSeq" id="WP_135390078.1">
    <property type="nucleotide sequence ID" value="NZ_PGGK01000010.1"/>
</dbReference>
<sequence>MKIAIILGTRPEIIKMSPLIRECEKLGIDHYILHTGQHYSFEMDKVFFDDLKLPVPRYNLDVGSGTHGQQTGRMLQGIEEVLIKDRPDVLLVQGDTNTVLAGALAGSKLNIRIGHVEAGLRSFDRTMPEEINRIIADHISDYLFAPTENSKEYLLAEGIPKEKIFVTGNTVVDAVYQNLEISKQTRHTLSKLNLKEGEYFLTTVHRAENTDKKERLSRILAGFEQIYQTFRLPIIFPAHPRTVKMIKEFDLEIPEGTKIINPVGYLDFLQLEGGAKLILTDSGGLQEEGCILGVPCVTLRDNTERPETVDVGANIIAGMNGNIAKFVERMTASGISWDNPYGSGDAAKLTIDRIIGCQIYR</sequence>
<organism evidence="2 3">
    <name type="scientific">Methanolobus halotolerans</name>
    <dbReference type="NCBI Taxonomy" id="2052935"/>
    <lineage>
        <taxon>Archaea</taxon>
        <taxon>Methanobacteriati</taxon>
        <taxon>Methanobacteriota</taxon>
        <taxon>Stenosarchaea group</taxon>
        <taxon>Methanomicrobia</taxon>
        <taxon>Methanosarcinales</taxon>
        <taxon>Methanosarcinaceae</taxon>
        <taxon>Methanolobus</taxon>
    </lineage>
</organism>
<evidence type="ECO:0000259" key="1">
    <source>
        <dbReference type="Pfam" id="PF02350"/>
    </source>
</evidence>
<dbReference type="CDD" id="cd03786">
    <property type="entry name" value="GTB_UDP-GlcNAc_2-Epimerase"/>
    <property type="match status" value="1"/>
</dbReference>